<gene>
    <name evidence="1" type="ORF">VF724_10345</name>
</gene>
<comment type="caution">
    <text evidence="1">The sequence shown here is derived from an EMBL/GenBank/DDBJ whole genome shotgun (WGS) entry which is preliminary data.</text>
</comment>
<dbReference type="Proteomes" id="UP001310386">
    <property type="component" value="Unassembled WGS sequence"/>
</dbReference>
<evidence type="ECO:0000313" key="1">
    <source>
        <dbReference type="EMBL" id="MEB3102063.1"/>
    </source>
</evidence>
<reference evidence="1" key="1">
    <citation type="submission" date="2023-12" db="EMBL/GenBank/DDBJ databases">
        <title>Fervidustalea candida gen. nov., sp. nov., a novel member of the family Paenibacillaceae isolated from a geothermal area.</title>
        <authorList>
            <person name="Li W.-J."/>
            <person name="Jiao J.-Y."/>
            <person name="Chen Y."/>
        </authorList>
    </citation>
    <scope>NUCLEOTIDE SEQUENCE</scope>
    <source>
        <strain evidence="1">SYSU GA230002</strain>
    </source>
</reference>
<dbReference type="PANTHER" id="PTHR46638">
    <property type="entry name" value="CORRINOID ADENOSYLTRANSFERASE"/>
    <property type="match status" value="1"/>
</dbReference>
<dbReference type="EMBL" id="JAYJLD010000013">
    <property type="protein sequence ID" value="MEB3102063.1"/>
    <property type="molecule type" value="Genomic_DNA"/>
</dbReference>
<organism evidence="1 2">
    <name type="scientific">Ferviditalea candida</name>
    <dbReference type="NCBI Taxonomy" id="3108399"/>
    <lineage>
        <taxon>Bacteria</taxon>
        <taxon>Bacillati</taxon>
        <taxon>Bacillota</taxon>
        <taxon>Bacilli</taxon>
        <taxon>Bacillales</taxon>
        <taxon>Paenibacillaceae</taxon>
        <taxon>Ferviditalea</taxon>
    </lineage>
</organism>
<dbReference type="InterPro" id="IPR003724">
    <property type="entry name" value="CblAdoTrfase_CobA"/>
</dbReference>
<dbReference type="InterPro" id="IPR027417">
    <property type="entry name" value="P-loop_NTPase"/>
</dbReference>
<protein>
    <submittedName>
        <fullName evidence="1">Cob(I)yrinic acid a,c-diamide adenosyltransferase</fullName>
    </submittedName>
</protein>
<dbReference type="PIRSF" id="PIRSF015617">
    <property type="entry name" value="Adensltrnsf_CobA"/>
    <property type="match status" value="1"/>
</dbReference>
<sequence>MERAKPTTNRKGYTLVYTGDGKGKTTAAIGLAVRAAGRGCKVLVLQFIKSSQRTYGEQISLRKIGVEMRQLGAGFTWTKTPEEHREALRTAWETAKEETMHGPWDVVILDEINNALAIERFPVADILPVAEVVELIERRPKHLHLVLTGRNARPEIIEKADLVSEIQAVKHYYNEGVPAVLGLEY</sequence>
<dbReference type="SUPFAM" id="SSF52540">
    <property type="entry name" value="P-loop containing nucleoside triphosphate hydrolases"/>
    <property type="match status" value="1"/>
</dbReference>
<evidence type="ECO:0000313" key="2">
    <source>
        <dbReference type="Proteomes" id="UP001310386"/>
    </source>
</evidence>
<dbReference type="Gene3D" id="3.40.50.300">
    <property type="entry name" value="P-loop containing nucleotide triphosphate hydrolases"/>
    <property type="match status" value="1"/>
</dbReference>
<accession>A0ABU5ZIL6</accession>
<dbReference type="NCBIfam" id="NF004637">
    <property type="entry name" value="PRK05986.1"/>
    <property type="match status" value="1"/>
</dbReference>
<dbReference type="CDD" id="cd00561">
    <property type="entry name" value="CobA_ACA"/>
    <property type="match status" value="1"/>
</dbReference>
<keyword evidence="2" id="KW-1185">Reference proteome</keyword>
<dbReference type="Pfam" id="PF02572">
    <property type="entry name" value="CobA_CobO_BtuR"/>
    <property type="match status" value="1"/>
</dbReference>
<proteinExistence type="predicted"/>
<dbReference type="RefSeq" id="WP_371754184.1">
    <property type="nucleotide sequence ID" value="NZ_JAYJLD010000013.1"/>
</dbReference>
<dbReference type="PANTHER" id="PTHR46638:SF1">
    <property type="entry name" value="CORRINOID ADENOSYLTRANSFERASE"/>
    <property type="match status" value="1"/>
</dbReference>
<name>A0ABU5ZIL6_9BACL</name>